<dbReference type="InParanoid" id="E9HQQ3"/>
<dbReference type="KEGG" id="dpx:DAPPUDRAFT_116846"/>
<dbReference type="HOGENOM" id="CLU_702596_0_0_1"/>
<evidence type="ECO:0000256" key="2">
    <source>
        <dbReference type="SAM" id="MobiDB-lite"/>
    </source>
</evidence>
<feature type="region of interest" description="Disordered" evidence="2">
    <location>
        <begin position="1"/>
        <end position="38"/>
    </location>
</feature>
<keyword evidence="1" id="KW-0175">Coiled coil</keyword>
<proteinExistence type="predicted"/>
<evidence type="ECO:0000313" key="4">
    <source>
        <dbReference type="Proteomes" id="UP000000305"/>
    </source>
</evidence>
<keyword evidence="4" id="KW-1185">Reference proteome</keyword>
<reference evidence="3 4" key="1">
    <citation type="journal article" date="2011" name="Science">
        <title>The ecoresponsive genome of Daphnia pulex.</title>
        <authorList>
            <person name="Colbourne J.K."/>
            <person name="Pfrender M.E."/>
            <person name="Gilbert D."/>
            <person name="Thomas W.K."/>
            <person name="Tucker A."/>
            <person name="Oakley T.H."/>
            <person name="Tokishita S."/>
            <person name="Aerts A."/>
            <person name="Arnold G.J."/>
            <person name="Basu M.K."/>
            <person name="Bauer D.J."/>
            <person name="Caceres C.E."/>
            <person name="Carmel L."/>
            <person name="Casola C."/>
            <person name="Choi J.H."/>
            <person name="Detter J.C."/>
            <person name="Dong Q."/>
            <person name="Dusheyko S."/>
            <person name="Eads B.D."/>
            <person name="Frohlich T."/>
            <person name="Geiler-Samerotte K.A."/>
            <person name="Gerlach D."/>
            <person name="Hatcher P."/>
            <person name="Jogdeo S."/>
            <person name="Krijgsveld J."/>
            <person name="Kriventseva E.V."/>
            <person name="Kultz D."/>
            <person name="Laforsch C."/>
            <person name="Lindquist E."/>
            <person name="Lopez J."/>
            <person name="Manak J.R."/>
            <person name="Muller J."/>
            <person name="Pangilinan J."/>
            <person name="Patwardhan R.P."/>
            <person name="Pitluck S."/>
            <person name="Pritham E.J."/>
            <person name="Rechtsteiner A."/>
            <person name="Rho M."/>
            <person name="Rogozin I.B."/>
            <person name="Sakarya O."/>
            <person name="Salamov A."/>
            <person name="Schaack S."/>
            <person name="Shapiro H."/>
            <person name="Shiga Y."/>
            <person name="Skalitzky C."/>
            <person name="Smith Z."/>
            <person name="Souvorov A."/>
            <person name="Sung W."/>
            <person name="Tang Z."/>
            <person name="Tsuchiya D."/>
            <person name="Tu H."/>
            <person name="Vos H."/>
            <person name="Wang M."/>
            <person name="Wolf Y.I."/>
            <person name="Yamagata H."/>
            <person name="Yamada T."/>
            <person name="Ye Y."/>
            <person name="Shaw J.R."/>
            <person name="Andrews J."/>
            <person name="Crease T.J."/>
            <person name="Tang H."/>
            <person name="Lucas S.M."/>
            <person name="Robertson H.M."/>
            <person name="Bork P."/>
            <person name="Koonin E.V."/>
            <person name="Zdobnov E.M."/>
            <person name="Grigoriev I.V."/>
            <person name="Lynch M."/>
            <person name="Boore J.L."/>
        </authorList>
    </citation>
    <scope>NUCLEOTIDE SEQUENCE [LARGE SCALE GENOMIC DNA]</scope>
</reference>
<gene>
    <name evidence="3" type="ORF">DAPPUDRAFT_116846</name>
</gene>
<feature type="compositionally biased region" description="Basic residues" evidence="2">
    <location>
        <begin position="7"/>
        <end position="21"/>
    </location>
</feature>
<feature type="coiled-coil region" evidence="1">
    <location>
        <begin position="237"/>
        <end position="264"/>
    </location>
</feature>
<dbReference type="EMBL" id="GL732723">
    <property type="protein sequence ID" value="EFX65936.1"/>
    <property type="molecule type" value="Genomic_DNA"/>
</dbReference>
<protein>
    <submittedName>
        <fullName evidence="3">Uncharacterized protein</fullName>
    </submittedName>
</protein>
<feature type="compositionally biased region" description="Basic and acidic residues" evidence="2">
    <location>
        <begin position="22"/>
        <end position="38"/>
    </location>
</feature>
<evidence type="ECO:0000313" key="3">
    <source>
        <dbReference type="EMBL" id="EFX65936.1"/>
    </source>
</evidence>
<accession>E9HQQ3</accession>
<organism evidence="3 4">
    <name type="scientific">Daphnia pulex</name>
    <name type="common">Water flea</name>
    <dbReference type="NCBI Taxonomy" id="6669"/>
    <lineage>
        <taxon>Eukaryota</taxon>
        <taxon>Metazoa</taxon>
        <taxon>Ecdysozoa</taxon>
        <taxon>Arthropoda</taxon>
        <taxon>Crustacea</taxon>
        <taxon>Branchiopoda</taxon>
        <taxon>Diplostraca</taxon>
        <taxon>Cladocera</taxon>
        <taxon>Anomopoda</taxon>
        <taxon>Daphniidae</taxon>
        <taxon>Daphnia</taxon>
    </lineage>
</organism>
<evidence type="ECO:0000256" key="1">
    <source>
        <dbReference type="SAM" id="Coils"/>
    </source>
</evidence>
<sequence length="393" mass="46240">MEEKSGVKRNRRRSTKKKNDAKKKTEKTNRMPEKRPSVCDHDAVTYRPSVDEMGTLQNFISDAMKKQGPETGAILEYKKQEEGVYRSEYVPIRGLGLDKFMAKNYLASLNKSGFGCLGPTDQNWKGIFNLFDEVEKGNGLTPNKRIPEYMVDKNASIFEEGDSSWYEVILKTLHDEEEKYRDASTTLRESDAICNELEIFEEEQWQLHESLRDSEKAIEIFDVVDVREKWMLLDTFVETEKTALEKKELERKRLEVAEKTALEKKELERKRLEVRGLPDPCTDADELFIRWRMCSDNITCNHDLYVFWKDVCMLIERQCLYIEQKATFFTLLNSGKKEICFVLSPVLIQEVEGYLQELHVYENVTKHYQMEDVVRDFTREFFQHHSEKMAAKH</sequence>
<dbReference type="Proteomes" id="UP000000305">
    <property type="component" value="Unassembled WGS sequence"/>
</dbReference>
<name>E9HQQ3_DAPPU</name>
<dbReference type="AlphaFoldDB" id="E9HQQ3"/>